<accession>A0A3G3JTN8</accession>
<dbReference type="InterPro" id="IPR025997">
    <property type="entry name" value="SBP_2_dom"/>
</dbReference>
<evidence type="ECO:0000259" key="6">
    <source>
        <dbReference type="Pfam" id="PF13407"/>
    </source>
</evidence>
<name>A0A3G3JTN8_9BACL</name>
<feature type="domain" description="Periplasmic binding protein" evidence="6">
    <location>
        <begin position="60"/>
        <end position="308"/>
    </location>
</feature>
<protein>
    <submittedName>
        <fullName evidence="7">Sugar ABC transporter substrate-binding protein</fullName>
    </submittedName>
</protein>
<dbReference type="RefSeq" id="WP_123039651.1">
    <property type="nucleotide sequence ID" value="NZ_CP033433.1"/>
</dbReference>
<dbReference type="EMBL" id="CP033433">
    <property type="protein sequence ID" value="AYQ71588.1"/>
    <property type="molecule type" value="Genomic_DNA"/>
</dbReference>
<evidence type="ECO:0000256" key="1">
    <source>
        <dbReference type="ARBA" id="ARBA00004196"/>
    </source>
</evidence>
<keyword evidence="3 5" id="KW-0732">Signal</keyword>
<dbReference type="PANTHER" id="PTHR46847">
    <property type="entry name" value="D-ALLOSE-BINDING PERIPLASMIC PROTEIN-RELATED"/>
    <property type="match status" value="1"/>
</dbReference>
<dbReference type="SUPFAM" id="SSF53822">
    <property type="entry name" value="Periplasmic binding protein-like I"/>
    <property type="match status" value="1"/>
</dbReference>
<comment type="similarity">
    <text evidence="2">Belongs to the bacterial solute-binding protein 2 family.</text>
</comment>
<dbReference type="GO" id="GO:0030313">
    <property type="term" value="C:cell envelope"/>
    <property type="evidence" value="ECO:0007669"/>
    <property type="project" value="UniProtKB-SubCell"/>
</dbReference>
<dbReference type="Proteomes" id="UP000269097">
    <property type="component" value="Chromosome"/>
</dbReference>
<feature type="chain" id="PRO_5038873551" evidence="5">
    <location>
        <begin position="25"/>
        <end position="328"/>
    </location>
</feature>
<keyword evidence="8" id="KW-1185">Reference proteome</keyword>
<dbReference type="Gene3D" id="3.40.50.2300">
    <property type="match status" value="2"/>
</dbReference>
<feature type="signal peptide" evidence="5">
    <location>
        <begin position="1"/>
        <end position="24"/>
    </location>
</feature>
<dbReference type="AlphaFoldDB" id="A0A3G3JTN8"/>
<evidence type="ECO:0000313" key="8">
    <source>
        <dbReference type="Proteomes" id="UP000269097"/>
    </source>
</evidence>
<dbReference type="GO" id="GO:0030246">
    <property type="term" value="F:carbohydrate binding"/>
    <property type="evidence" value="ECO:0007669"/>
    <property type="project" value="UniProtKB-ARBA"/>
</dbReference>
<evidence type="ECO:0000313" key="7">
    <source>
        <dbReference type="EMBL" id="AYQ71588.1"/>
    </source>
</evidence>
<gene>
    <name evidence="7" type="ORF">EAV92_02710</name>
</gene>
<organism evidence="7 8">
    <name type="scientific">Cohnella candidum</name>
    <dbReference type="NCBI Taxonomy" id="2674991"/>
    <lineage>
        <taxon>Bacteria</taxon>
        <taxon>Bacillati</taxon>
        <taxon>Bacillota</taxon>
        <taxon>Bacilli</taxon>
        <taxon>Bacillales</taxon>
        <taxon>Paenibacillaceae</taxon>
        <taxon>Cohnella</taxon>
    </lineage>
</organism>
<sequence length="328" mass="35568">MTTTVRPRRASGFLLALLALLAIAALSACSGSETGNDSSAAASPPAPTKTGKPQLTFGIIYPITHPYYELMTEYAEKEAEPLGVKLVVKAPDEANLEQQIRMMETMIKQRVNAIAIDPVDSDALVPVINKAVENGIPVICFESDSPGSKRLGYVGTDQRQAGIRLGQLLDKQLQGRGMVLVETGMGRMQSLKLRLDGLLSYLNANTDIQVLEVRYNEGSDAKALSDLEQMIDEHPHFDAFASLDVVSGPQSVLVWKAQGLNRYSFTFGLTDEIREALSNGQITAAVSLNEAEMSRHLVQRLMDAAQGKPVPPIEDTGLSEVNKETVSR</sequence>
<evidence type="ECO:0000256" key="3">
    <source>
        <dbReference type="ARBA" id="ARBA00022729"/>
    </source>
</evidence>
<evidence type="ECO:0000256" key="2">
    <source>
        <dbReference type="ARBA" id="ARBA00007639"/>
    </source>
</evidence>
<reference evidence="7 8" key="1">
    <citation type="submission" date="2018-10" db="EMBL/GenBank/DDBJ databases">
        <title>Genome Sequence of Cohnella sp.</title>
        <authorList>
            <person name="Srinivasan S."/>
            <person name="Kim M.K."/>
        </authorList>
    </citation>
    <scope>NUCLEOTIDE SEQUENCE [LARGE SCALE GENOMIC DNA]</scope>
    <source>
        <strain evidence="7 8">18JY8-7</strain>
    </source>
</reference>
<proteinExistence type="inferred from homology"/>
<dbReference type="PROSITE" id="PS51257">
    <property type="entry name" value="PROKAR_LIPOPROTEIN"/>
    <property type="match status" value="1"/>
</dbReference>
<evidence type="ECO:0000256" key="4">
    <source>
        <dbReference type="SAM" id="MobiDB-lite"/>
    </source>
</evidence>
<feature type="region of interest" description="Disordered" evidence="4">
    <location>
        <begin position="306"/>
        <end position="328"/>
    </location>
</feature>
<dbReference type="PANTHER" id="PTHR46847:SF1">
    <property type="entry name" value="D-ALLOSE-BINDING PERIPLASMIC PROTEIN-RELATED"/>
    <property type="match status" value="1"/>
</dbReference>
<dbReference type="Pfam" id="PF13407">
    <property type="entry name" value="Peripla_BP_4"/>
    <property type="match status" value="1"/>
</dbReference>
<dbReference type="InterPro" id="IPR028082">
    <property type="entry name" value="Peripla_BP_I"/>
</dbReference>
<dbReference type="KEGG" id="coh:EAV92_02710"/>
<comment type="subcellular location">
    <subcellularLocation>
        <location evidence="1">Cell envelope</location>
    </subcellularLocation>
</comment>
<evidence type="ECO:0000256" key="5">
    <source>
        <dbReference type="SAM" id="SignalP"/>
    </source>
</evidence>